<feature type="region of interest" description="Disordered" evidence="1">
    <location>
        <begin position="364"/>
        <end position="446"/>
    </location>
</feature>
<feature type="region of interest" description="Disordered" evidence="1">
    <location>
        <begin position="787"/>
        <end position="850"/>
    </location>
</feature>
<reference evidence="2" key="1">
    <citation type="submission" date="2021-01" db="EMBL/GenBank/DDBJ databases">
        <authorList>
            <person name="Corre E."/>
            <person name="Pelletier E."/>
            <person name="Niang G."/>
            <person name="Scheremetjew M."/>
            <person name="Finn R."/>
            <person name="Kale V."/>
            <person name="Holt S."/>
            <person name="Cochrane G."/>
            <person name="Meng A."/>
            <person name="Brown T."/>
            <person name="Cohen L."/>
        </authorList>
    </citation>
    <scope>NUCLEOTIDE SEQUENCE</scope>
    <source>
        <strain evidence="2">CCMP3105</strain>
    </source>
</reference>
<name>A0A7S4W882_9DINO</name>
<dbReference type="AlphaFoldDB" id="A0A7S4W882"/>
<feature type="compositionally biased region" description="Low complexity" evidence="1">
    <location>
        <begin position="209"/>
        <end position="221"/>
    </location>
</feature>
<evidence type="ECO:0000256" key="1">
    <source>
        <dbReference type="SAM" id="MobiDB-lite"/>
    </source>
</evidence>
<evidence type="ECO:0000313" key="2">
    <source>
        <dbReference type="EMBL" id="CAE4650025.1"/>
    </source>
</evidence>
<protein>
    <submittedName>
        <fullName evidence="2">Uncharacterized protein</fullName>
    </submittedName>
</protein>
<feature type="region of interest" description="Disordered" evidence="1">
    <location>
        <begin position="64"/>
        <end position="162"/>
    </location>
</feature>
<feature type="compositionally biased region" description="Low complexity" evidence="1">
    <location>
        <begin position="286"/>
        <end position="309"/>
    </location>
</feature>
<feature type="region of interest" description="Disordered" evidence="1">
    <location>
        <begin position="209"/>
        <end position="309"/>
    </location>
</feature>
<feature type="compositionally biased region" description="Low complexity" evidence="1">
    <location>
        <begin position="562"/>
        <end position="571"/>
    </location>
</feature>
<feature type="region of interest" description="Disordered" evidence="1">
    <location>
        <begin position="984"/>
        <end position="1024"/>
    </location>
</feature>
<accession>A0A7S4W882</accession>
<feature type="region of interest" description="Disordered" evidence="1">
    <location>
        <begin position="677"/>
        <end position="735"/>
    </location>
</feature>
<feature type="region of interest" description="Disordered" evidence="1">
    <location>
        <begin position="484"/>
        <end position="509"/>
    </location>
</feature>
<feature type="compositionally biased region" description="Low complexity" evidence="1">
    <location>
        <begin position="368"/>
        <end position="379"/>
    </location>
</feature>
<gene>
    <name evidence="2" type="ORF">AMON00008_LOCUS52379</name>
</gene>
<feature type="compositionally biased region" description="Low complexity" evidence="1">
    <location>
        <begin position="389"/>
        <end position="402"/>
    </location>
</feature>
<feature type="compositionally biased region" description="Low complexity" evidence="1">
    <location>
        <begin position="64"/>
        <end position="73"/>
    </location>
</feature>
<feature type="region of interest" description="Disordered" evidence="1">
    <location>
        <begin position="525"/>
        <end position="590"/>
    </location>
</feature>
<feature type="region of interest" description="Disordered" evidence="1">
    <location>
        <begin position="615"/>
        <end position="658"/>
    </location>
</feature>
<dbReference type="EMBL" id="HBNR01073811">
    <property type="protein sequence ID" value="CAE4650025.1"/>
    <property type="molecule type" value="Transcribed_RNA"/>
</dbReference>
<sequence>MDSPGHVVAPGPVDAHGICGGCGGRPCAAVPAPAFPEGFAGRDGFSPVSDESPKELRAASVWVPAPGSSCAGGPEAGGGPEVARRLPVGAGRPSEKGKPAGTSPRGDASPPTASAAGRHAARSPATKARASLAGQKIGQQVAASRTAPATPVPSPKTRTRGVLGEPRAAGLTHDAAFFGLRKGSTGVPARGTPGNKFAQGAQPEVVRPAEAAAGCPPAEGPVRGCKTPLRTASKRSPGRRERGSLSPPRSKPASKPTSGHGTPQVPPPDRRTAGAASPPAASRESQAGATPAAALVAPPAAATGAVQPPRVAEDDVLNLGTAGAVSLSAASNDSQAMATPAVALVAPPSPAGALPALRVAEDGVRNQGAAAPAAPGPHGLLVSVPLGDASPALSPATPLASSRGLGSEQGRREVRSALTRRSSSRGLHDREGPAASRSKSRGCALLRTRTDYEKELASKDREIAQLRDQLQQRDFRIRLMHGRGQGSPEVAAPAPAACGEPSVSAGAKPAAVGSGSLVVATVRGGPQDAASGRVPAGRCSPVQRSTAAAADRVTYLERGRSRQPSPSSHSAPQPPAEAGVEPTEERREAAAWTVTVSVADGSDEAAFDRSAELNLGIGESGGAGNDARCTPPVPPVPAEYNGKSPAREPSPISFDDYLIRGGEFPHRVQILEATLEGDETLEDVPATPRGSSGPVTPGPPSSPADSAVLPAVNSGWTASGPPSPRNRWPSSLPCSQASPEIVQHLAQESEESKCTVAAGEPGTSAVVVVASPAAAPLPVAAAPATAAPGARSEGVTPPSGACRTSRTAGPVPSLPGRPAVLEQPSEGPSLAAPVHPSSGPSEEAHVSARPRVLSSSRSCLALLGGDALLTERRRSDSIAVTGTALCRTVSPAGQGSLAPCWTRAVTTRPASPVQSGRAVGPVPGVVPVAAPVLTARASHSAHTSPLPQSRSVCEVVGSGAVGTPIAPGALGTCVWGHTMSQAAAPAAPRRQQSEGLQPLPQGQGSPSPVTAACAAGSPPRACSSSSVPAVVAAATRRGCLATGGQVSPPANAVVTTAFP</sequence>
<organism evidence="2">
    <name type="scientific">Alexandrium monilatum</name>
    <dbReference type="NCBI Taxonomy" id="311494"/>
    <lineage>
        <taxon>Eukaryota</taxon>
        <taxon>Sar</taxon>
        <taxon>Alveolata</taxon>
        <taxon>Dinophyceae</taxon>
        <taxon>Gonyaulacales</taxon>
        <taxon>Pyrocystaceae</taxon>
        <taxon>Alexandrium</taxon>
    </lineage>
</organism>
<proteinExistence type="predicted"/>